<dbReference type="Proteomes" id="UP000619295">
    <property type="component" value="Unassembled WGS sequence"/>
</dbReference>
<protein>
    <submittedName>
        <fullName evidence="1">Uncharacterized protein</fullName>
    </submittedName>
</protein>
<name>A0A927E3L0_9HYPH</name>
<keyword evidence="2" id="KW-1185">Reference proteome</keyword>
<sequence length="88" mass="9625">MADFPGIIRSPLSQTITHDGITVQVEIYRLEGTEGWTLELVDAEGGSTVWQDSFATDAEAFAEFMDGVRQLGLAKLIDPDEDDIATVH</sequence>
<proteinExistence type="predicted"/>
<dbReference type="AlphaFoldDB" id="A0A927E3L0"/>
<organism evidence="1 2">
    <name type="scientific">Bosea spartocytisi</name>
    <dbReference type="NCBI Taxonomy" id="2773451"/>
    <lineage>
        <taxon>Bacteria</taxon>
        <taxon>Pseudomonadati</taxon>
        <taxon>Pseudomonadota</taxon>
        <taxon>Alphaproteobacteria</taxon>
        <taxon>Hyphomicrobiales</taxon>
        <taxon>Boseaceae</taxon>
        <taxon>Bosea</taxon>
    </lineage>
</organism>
<reference evidence="1" key="1">
    <citation type="submission" date="2020-09" db="EMBL/GenBank/DDBJ databases">
        <title>Bosea spartocytisi sp. nov. a root nodule endophyte of Spartocytisus supranubius in the high mountain ecosystem fo the Teide National Park (Canary Islands, Spain).</title>
        <authorList>
            <person name="Pulido-Suarez L."/>
            <person name="Peix A."/>
            <person name="Igual J.M."/>
            <person name="Socas-Perez N."/>
            <person name="Velazquez E."/>
            <person name="Flores-Felix J.D."/>
            <person name="Leon-Barrios M."/>
        </authorList>
    </citation>
    <scope>NUCLEOTIDE SEQUENCE</scope>
    <source>
        <strain evidence="1">SSUT16</strain>
    </source>
</reference>
<dbReference type="RefSeq" id="WP_038361865.1">
    <property type="nucleotide sequence ID" value="NZ_JACXWY010000001.1"/>
</dbReference>
<comment type="caution">
    <text evidence="1">The sequence shown here is derived from an EMBL/GenBank/DDBJ whole genome shotgun (WGS) entry which is preliminary data.</text>
</comment>
<dbReference type="EMBL" id="JACXWY010000001">
    <property type="protein sequence ID" value="MBD3844191.1"/>
    <property type="molecule type" value="Genomic_DNA"/>
</dbReference>
<accession>A0A927E3L0</accession>
<gene>
    <name evidence="1" type="ORF">IED13_00670</name>
</gene>
<evidence type="ECO:0000313" key="2">
    <source>
        <dbReference type="Proteomes" id="UP000619295"/>
    </source>
</evidence>
<evidence type="ECO:0000313" key="1">
    <source>
        <dbReference type="EMBL" id="MBD3844191.1"/>
    </source>
</evidence>